<dbReference type="EMBL" id="CAJNOH010000108">
    <property type="protein sequence ID" value="CAF0874470.1"/>
    <property type="molecule type" value="Genomic_DNA"/>
</dbReference>
<comment type="caution">
    <text evidence="9">The sequence shown here is derived from an EMBL/GenBank/DDBJ whole genome shotgun (WGS) entry which is preliminary data.</text>
</comment>
<dbReference type="PANTHER" id="PTHR11960:SF8">
    <property type="entry name" value="EUKARYOTIC TRANSLATION INITIATION FACTOR 4E1-RELATED"/>
    <property type="match status" value="1"/>
</dbReference>
<dbReference type="EMBL" id="CAJNOL010000155">
    <property type="protein sequence ID" value="CAF0891819.1"/>
    <property type="molecule type" value="Genomic_DNA"/>
</dbReference>
<evidence type="ECO:0000313" key="8">
    <source>
        <dbReference type="EMBL" id="CAF0881851.1"/>
    </source>
</evidence>
<dbReference type="GO" id="GO:0000340">
    <property type="term" value="F:RNA 7-methylguanosine cap binding"/>
    <property type="evidence" value="ECO:0007669"/>
    <property type="project" value="TreeGrafter"/>
</dbReference>
<dbReference type="Pfam" id="PF01652">
    <property type="entry name" value="IF4E"/>
    <property type="match status" value="1"/>
</dbReference>
<gene>
    <name evidence="8" type="ORF">JXQ802_LOCUS8193</name>
    <name evidence="9" type="ORF">JXQ802_LOCUS8698</name>
    <name evidence="7" type="ORF">PYM288_LOCUS8220</name>
</gene>
<sequence length="296" mass="34424">MTNLLTESTTITIVNKVLDDIKENIGDYHQINEQVEKLNVNSEQIHLNINDGEQSKSLNIQNLLDKNILLSNTDDHKENTSSLSTIDSNELLTSHILMNKQIELIHPLENQWSFWYLKNQQGKDWQDNLMKLATFSYVEEFWALFNHLRVASRLPPSCDYMLFKTPILPCWEDSHNSNGGRWVLYFSKSEQVYLNLDVCWLASMLALIGGQYAQDTNYVNGVVLSARKSCDRIALWTSIHHDQQLIFRIGRRMRELINIPRQIHILFELHNQEISTTTNITYKKKSTAGNKVLYQL</sequence>
<evidence type="ECO:0000256" key="3">
    <source>
        <dbReference type="ARBA" id="ARBA00022845"/>
    </source>
</evidence>
<keyword evidence="4 6" id="KW-0694">RNA-binding</keyword>
<evidence type="ECO:0000256" key="1">
    <source>
        <dbReference type="ARBA" id="ARBA00009860"/>
    </source>
</evidence>
<organism evidence="9 10">
    <name type="scientific">Rotaria sordida</name>
    <dbReference type="NCBI Taxonomy" id="392033"/>
    <lineage>
        <taxon>Eukaryota</taxon>
        <taxon>Metazoa</taxon>
        <taxon>Spiralia</taxon>
        <taxon>Gnathifera</taxon>
        <taxon>Rotifera</taxon>
        <taxon>Eurotatoria</taxon>
        <taxon>Bdelloidea</taxon>
        <taxon>Philodinida</taxon>
        <taxon>Philodinidae</taxon>
        <taxon>Rotaria</taxon>
    </lineage>
</organism>
<evidence type="ECO:0000256" key="4">
    <source>
        <dbReference type="ARBA" id="ARBA00022884"/>
    </source>
</evidence>
<keyword evidence="2 6" id="KW-0396">Initiation factor</keyword>
<dbReference type="InterPro" id="IPR023398">
    <property type="entry name" value="TIF_eIF4e-like"/>
</dbReference>
<dbReference type="InterPro" id="IPR001040">
    <property type="entry name" value="TIF_eIF_4E"/>
</dbReference>
<dbReference type="PROSITE" id="PS00813">
    <property type="entry name" value="IF4E"/>
    <property type="match status" value="1"/>
</dbReference>
<evidence type="ECO:0000313" key="7">
    <source>
        <dbReference type="EMBL" id="CAF0874470.1"/>
    </source>
</evidence>
<evidence type="ECO:0000313" key="9">
    <source>
        <dbReference type="EMBL" id="CAF0891819.1"/>
    </source>
</evidence>
<dbReference type="Proteomes" id="UP000663854">
    <property type="component" value="Unassembled WGS sequence"/>
</dbReference>
<dbReference type="EMBL" id="CAJNOL010000143">
    <property type="protein sequence ID" value="CAF0881851.1"/>
    <property type="molecule type" value="Genomic_DNA"/>
</dbReference>
<dbReference type="InterPro" id="IPR019770">
    <property type="entry name" value="TIF_eIF_4E_CS"/>
</dbReference>
<name>A0A813Z144_9BILA</name>
<keyword evidence="5 6" id="KW-0648">Protein biosynthesis</keyword>
<evidence type="ECO:0000256" key="5">
    <source>
        <dbReference type="ARBA" id="ARBA00022917"/>
    </source>
</evidence>
<dbReference type="PANTHER" id="PTHR11960">
    <property type="entry name" value="EUKARYOTIC TRANSLATION INITIATION FACTOR 4E RELATED"/>
    <property type="match status" value="1"/>
</dbReference>
<dbReference type="Gene3D" id="3.30.760.10">
    <property type="entry name" value="RNA Cap, Translation Initiation Factor Eif4e"/>
    <property type="match status" value="1"/>
</dbReference>
<reference evidence="9" key="1">
    <citation type="submission" date="2021-02" db="EMBL/GenBank/DDBJ databases">
        <authorList>
            <person name="Nowell W R."/>
        </authorList>
    </citation>
    <scope>NUCLEOTIDE SEQUENCE</scope>
</reference>
<comment type="similarity">
    <text evidence="1 6">Belongs to the eukaryotic initiation factor 4E family.</text>
</comment>
<dbReference type="GO" id="GO:0003743">
    <property type="term" value="F:translation initiation factor activity"/>
    <property type="evidence" value="ECO:0007669"/>
    <property type="project" value="UniProtKB-KW"/>
</dbReference>
<accession>A0A813Z144</accession>
<dbReference type="Proteomes" id="UP000663870">
    <property type="component" value="Unassembled WGS sequence"/>
</dbReference>
<dbReference type="GO" id="GO:0006417">
    <property type="term" value="P:regulation of translation"/>
    <property type="evidence" value="ECO:0007669"/>
    <property type="project" value="UniProtKB-KW"/>
</dbReference>
<proteinExistence type="inferred from homology"/>
<evidence type="ECO:0000256" key="6">
    <source>
        <dbReference type="RuleBase" id="RU004374"/>
    </source>
</evidence>
<keyword evidence="10" id="KW-1185">Reference proteome</keyword>
<dbReference type="GO" id="GO:0016281">
    <property type="term" value="C:eukaryotic translation initiation factor 4F complex"/>
    <property type="evidence" value="ECO:0007669"/>
    <property type="project" value="TreeGrafter"/>
</dbReference>
<dbReference type="SUPFAM" id="SSF55418">
    <property type="entry name" value="eIF4e-like"/>
    <property type="match status" value="1"/>
</dbReference>
<evidence type="ECO:0008006" key="11">
    <source>
        <dbReference type="Google" id="ProtNLM"/>
    </source>
</evidence>
<dbReference type="AlphaFoldDB" id="A0A813Z144"/>
<protein>
    <recommendedName>
        <fullName evidence="11">EIF-4F 25 kDa subunit</fullName>
    </recommendedName>
</protein>
<evidence type="ECO:0000256" key="2">
    <source>
        <dbReference type="ARBA" id="ARBA00022540"/>
    </source>
</evidence>
<evidence type="ECO:0000313" key="10">
    <source>
        <dbReference type="Proteomes" id="UP000663870"/>
    </source>
</evidence>
<keyword evidence="3" id="KW-0810">Translation regulation</keyword>